<accession>A0A2P5HS01</accession>
<protein>
    <submittedName>
        <fullName evidence="3">Uncharacterized protein</fullName>
    </submittedName>
</protein>
<feature type="compositionally biased region" description="Low complexity" evidence="1">
    <location>
        <begin position="387"/>
        <end position="397"/>
    </location>
</feature>
<dbReference type="EMBL" id="MAVT02000872">
    <property type="protein sequence ID" value="POS73046.1"/>
    <property type="molecule type" value="Genomic_DNA"/>
</dbReference>
<feature type="region of interest" description="Disordered" evidence="1">
    <location>
        <begin position="135"/>
        <end position="164"/>
    </location>
</feature>
<keyword evidence="4" id="KW-1185">Reference proteome</keyword>
<evidence type="ECO:0000313" key="4">
    <source>
        <dbReference type="Proteomes" id="UP000094444"/>
    </source>
</evidence>
<feature type="region of interest" description="Disordered" evidence="1">
    <location>
        <begin position="412"/>
        <end position="512"/>
    </location>
</feature>
<feature type="compositionally biased region" description="Basic and acidic residues" evidence="1">
    <location>
        <begin position="247"/>
        <end position="256"/>
    </location>
</feature>
<feature type="compositionally biased region" description="Low complexity" evidence="1">
    <location>
        <begin position="369"/>
        <end position="379"/>
    </location>
</feature>
<feature type="compositionally biased region" description="Acidic residues" evidence="1">
    <location>
        <begin position="338"/>
        <end position="348"/>
    </location>
</feature>
<feature type="compositionally biased region" description="Pro residues" evidence="1">
    <location>
        <begin position="435"/>
        <end position="446"/>
    </location>
</feature>
<feature type="region of interest" description="Disordered" evidence="1">
    <location>
        <begin position="333"/>
        <end position="397"/>
    </location>
</feature>
<gene>
    <name evidence="3" type="ORF">DHEL01_v208557</name>
</gene>
<keyword evidence="2" id="KW-0472">Membrane</keyword>
<proteinExistence type="predicted"/>
<feature type="compositionally biased region" description="Polar residues" evidence="1">
    <location>
        <begin position="277"/>
        <end position="293"/>
    </location>
</feature>
<keyword evidence="2" id="KW-1133">Transmembrane helix</keyword>
<evidence type="ECO:0000313" key="3">
    <source>
        <dbReference type="EMBL" id="POS73046.1"/>
    </source>
</evidence>
<feature type="compositionally biased region" description="Low complexity" evidence="1">
    <location>
        <begin position="454"/>
        <end position="479"/>
    </location>
</feature>
<organism evidence="3 4">
    <name type="scientific">Diaporthe helianthi</name>
    <dbReference type="NCBI Taxonomy" id="158607"/>
    <lineage>
        <taxon>Eukaryota</taxon>
        <taxon>Fungi</taxon>
        <taxon>Dikarya</taxon>
        <taxon>Ascomycota</taxon>
        <taxon>Pezizomycotina</taxon>
        <taxon>Sordariomycetes</taxon>
        <taxon>Sordariomycetidae</taxon>
        <taxon>Diaporthales</taxon>
        <taxon>Diaporthaceae</taxon>
        <taxon>Diaporthe</taxon>
    </lineage>
</organism>
<dbReference type="OrthoDB" id="5244980at2759"/>
<feature type="compositionally biased region" description="Low complexity" evidence="1">
    <location>
        <begin position="14"/>
        <end position="27"/>
    </location>
</feature>
<evidence type="ECO:0000256" key="1">
    <source>
        <dbReference type="SAM" id="MobiDB-lite"/>
    </source>
</evidence>
<evidence type="ECO:0000256" key="2">
    <source>
        <dbReference type="SAM" id="Phobius"/>
    </source>
</evidence>
<sequence>MYRYTNVAPYSDISEPPLSSPTAPSSSGNTERAGHQAREASLSETASTARTVSSSGSFDAITVKYHALPLNLAQALATLSTETSSSFIASQTRLVSSPAVFALAVSSSTPSAIESETTSSPLLTEITAVPITATAGTGSTAQPSLPSLPSQATENVSSTLSLSESAPAQTSMASAVNIQSARTTGIILGSVLGGIAVLLFAMLAIIYLAWRRRRKRRGQAGRGGEETQQQPNETTSRGRGRVGGGRNDAEGMKRSTESPMTLPLQGTTTLGHAPSAPRQTTLRSEPILNNISPITPIEPHLSRWTLDKAGIHSPAGHPAIIIDTGSNLRHHPLFASTDYDDDDDDDNDGTGQANAVHEPADGDFPSPPSSSSSSLSSSPEPNPPSPAATAAAAGAEAEAEAQALASFLFFDSPSSRSSRRPSTRDSSAPCTALGVPPPLHRGPPPPRRCRHTRAGGSARSRRGSGASVSGAGAAGDGVANSTAQHTPPPPVPARNGARSKSLRDAERPAAWI</sequence>
<feature type="region of interest" description="Disordered" evidence="1">
    <location>
        <begin position="217"/>
        <end position="295"/>
    </location>
</feature>
<keyword evidence="2" id="KW-0812">Transmembrane</keyword>
<dbReference type="InParanoid" id="A0A2P5HS01"/>
<feature type="region of interest" description="Disordered" evidence="1">
    <location>
        <begin position="1"/>
        <end position="49"/>
    </location>
</feature>
<comment type="caution">
    <text evidence="3">The sequence shown here is derived from an EMBL/GenBank/DDBJ whole genome shotgun (WGS) entry which is preliminary data.</text>
</comment>
<dbReference type="Proteomes" id="UP000094444">
    <property type="component" value="Unassembled WGS sequence"/>
</dbReference>
<feature type="transmembrane region" description="Helical" evidence="2">
    <location>
        <begin position="186"/>
        <end position="210"/>
    </location>
</feature>
<dbReference type="AlphaFoldDB" id="A0A2P5HS01"/>
<name>A0A2P5HS01_DIAHE</name>
<reference evidence="3" key="1">
    <citation type="submission" date="2017-09" db="EMBL/GenBank/DDBJ databases">
        <title>Polyketide synthases of a Diaporthe helianthi virulent isolate.</title>
        <authorList>
            <person name="Baroncelli R."/>
        </authorList>
    </citation>
    <scope>NUCLEOTIDE SEQUENCE [LARGE SCALE GENOMIC DNA]</scope>
    <source>
        <strain evidence="3">7/96</strain>
    </source>
</reference>
<feature type="compositionally biased region" description="Basic and acidic residues" evidence="1">
    <location>
        <begin position="501"/>
        <end position="512"/>
    </location>
</feature>